<dbReference type="PANTHER" id="PTHR15710">
    <property type="entry name" value="E3 UBIQUITIN-PROTEIN LIGASE PRAJA"/>
    <property type="match status" value="1"/>
</dbReference>
<sequence length="215" mass="25025">MIYCIKCGDYRFQLRTVEHVDDQIAVPEEIKNLAQGFFFSVQFYYTTKLVYLDHTLSIEDEAMQCDFHFQFHQLYAEDEYSLSGKLCASFSDSDVPEEVEKTMTKIIMDMSMSIACTKPFAEYKVTPILVQIGIVLILSMKEDRLFKSKLINMEIEKGSLPGEHCVICFEDFYSSAREIVLMPCSHIYHHSCITKYFEKALNYPTCRLQLELSDE</sequence>
<dbReference type="InterPro" id="IPR001841">
    <property type="entry name" value="Znf_RING"/>
</dbReference>
<proteinExistence type="predicted"/>
<dbReference type="EC" id="2.3.2.27" evidence="2"/>
<evidence type="ECO:0000256" key="1">
    <source>
        <dbReference type="ARBA" id="ARBA00000900"/>
    </source>
</evidence>
<evidence type="ECO:0000256" key="5">
    <source>
        <dbReference type="ARBA" id="ARBA00022833"/>
    </source>
</evidence>
<dbReference type="InterPro" id="IPR013083">
    <property type="entry name" value="Znf_RING/FYVE/PHD"/>
</dbReference>
<dbReference type="GO" id="GO:0005737">
    <property type="term" value="C:cytoplasm"/>
    <property type="evidence" value="ECO:0007669"/>
    <property type="project" value="TreeGrafter"/>
</dbReference>
<organism evidence="8 9">
    <name type="scientific">Dipteronia sinensis</name>
    <dbReference type="NCBI Taxonomy" id="43782"/>
    <lineage>
        <taxon>Eukaryota</taxon>
        <taxon>Viridiplantae</taxon>
        <taxon>Streptophyta</taxon>
        <taxon>Embryophyta</taxon>
        <taxon>Tracheophyta</taxon>
        <taxon>Spermatophyta</taxon>
        <taxon>Magnoliopsida</taxon>
        <taxon>eudicotyledons</taxon>
        <taxon>Gunneridae</taxon>
        <taxon>Pentapetalae</taxon>
        <taxon>rosids</taxon>
        <taxon>malvids</taxon>
        <taxon>Sapindales</taxon>
        <taxon>Sapindaceae</taxon>
        <taxon>Hippocastanoideae</taxon>
        <taxon>Acereae</taxon>
        <taxon>Dipteronia</taxon>
    </lineage>
</organism>
<evidence type="ECO:0000313" key="9">
    <source>
        <dbReference type="Proteomes" id="UP001281410"/>
    </source>
</evidence>
<keyword evidence="3" id="KW-0479">Metal-binding</keyword>
<keyword evidence="4 6" id="KW-0863">Zinc-finger</keyword>
<dbReference type="GO" id="GO:0061630">
    <property type="term" value="F:ubiquitin protein ligase activity"/>
    <property type="evidence" value="ECO:0007669"/>
    <property type="project" value="UniProtKB-EC"/>
</dbReference>
<dbReference type="Pfam" id="PF13639">
    <property type="entry name" value="zf-RING_2"/>
    <property type="match status" value="1"/>
</dbReference>
<dbReference type="SMART" id="SM00184">
    <property type="entry name" value="RING"/>
    <property type="match status" value="1"/>
</dbReference>
<dbReference type="PROSITE" id="PS50089">
    <property type="entry name" value="ZF_RING_2"/>
    <property type="match status" value="1"/>
</dbReference>
<dbReference type="AlphaFoldDB" id="A0AAD9ZS14"/>
<evidence type="ECO:0000256" key="2">
    <source>
        <dbReference type="ARBA" id="ARBA00012483"/>
    </source>
</evidence>
<keyword evidence="5" id="KW-0862">Zinc</keyword>
<name>A0AAD9ZS14_9ROSI</name>
<dbReference type="Proteomes" id="UP001281410">
    <property type="component" value="Unassembled WGS sequence"/>
</dbReference>
<dbReference type="Gene3D" id="3.30.40.10">
    <property type="entry name" value="Zinc/RING finger domain, C3HC4 (zinc finger)"/>
    <property type="match status" value="1"/>
</dbReference>
<evidence type="ECO:0000313" key="8">
    <source>
        <dbReference type="EMBL" id="KAK3189573.1"/>
    </source>
</evidence>
<dbReference type="SUPFAM" id="SSF57850">
    <property type="entry name" value="RING/U-box"/>
    <property type="match status" value="1"/>
</dbReference>
<comment type="caution">
    <text evidence="8">The sequence shown here is derived from an EMBL/GenBank/DDBJ whole genome shotgun (WGS) entry which is preliminary data.</text>
</comment>
<reference evidence="8" key="1">
    <citation type="journal article" date="2023" name="Plant J.">
        <title>Genome sequences and population genomics provide insights into the demographic history, inbreeding, and mutation load of two 'living fossil' tree species of Dipteronia.</title>
        <authorList>
            <person name="Feng Y."/>
            <person name="Comes H.P."/>
            <person name="Chen J."/>
            <person name="Zhu S."/>
            <person name="Lu R."/>
            <person name="Zhang X."/>
            <person name="Li P."/>
            <person name="Qiu J."/>
            <person name="Olsen K.M."/>
            <person name="Qiu Y."/>
        </authorList>
    </citation>
    <scope>NUCLEOTIDE SEQUENCE</scope>
    <source>
        <strain evidence="8">NBL</strain>
    </source>
</reference>
<keyword evidence="9" id="KW-1185">Reference proteome</keyword>
<gene>
    <name evidence="8" type="ORF">Dsin_029134</name>
</gene>
<comment type="catalytic activity">
    <reaction evidence="1">
        <text>S-ubiquitinyl-[E2 ubiquitin-conjugating enzyme]-L-cysteine + [acceptor protein]-L-lysine = [E2 ubiquitin-conjugating enzyme]-L-cysteine + N(6)-ubiquitinyl-[acceptor protein]-L-lysine.</text>
        <dbReference type="EC" id="2.3.2.27"/>
    </reaction>
</comment>
<dbReference type="GO" id="GO:0008270">
    <property type="term" value="F:zinc ion binding"/>
    <property type="evidence" value="ECO:0007669"/>
    <property type="project" value="UniProtKB-KW"/>
</dbReference>
<protein>
    <recommendedName>
        <fullName evidence="2">RING-type E3 ubiquitin transferase</fullName>
        <ecNumber evidence="2">2.3.2.27</ecNumber>
    </recommendedName>
</protein>
<evidence type="ECO:0000256" key="3">
    <source>
        <dbReference type="ARBA" id="ARBA00022723"/>
    </source>
</evidence>
<dbReference type="EMBL" id="JANJYJ010000009">
    <property type="protein sequence ID" value="KAK3189573.1"/>
    <property type="molecule type" value="Genomic_DNA"/>
</dbReference>
<accession>A0AAD9ZS14</accession>
<dbReference type="PANTHER" id="PTHR15710:SF77">
    <property type="entry name" value="RING-H2 FINGER PROTEIN ATL21B"/>
    <property type="match status" value="1"/>
</dbReference>
<dbReference type="GO" id="GO:0016567">
    <property type="term" value="P:protein ubiquitination"/>
    <property type="evidence" value="ECO:0007669"/>
    <property type="project" value="TreeGrafter"/>
</dbReference>
<evidence type="ECO:0000256" key="6">
    <source>
        <dbReference type="PROSITE-ProRule" id="PRU00175"/>
    </source>
</evidence>
<feature type="domain" description="RING-type" evidence="7">
    <location>
        <begin position="165"/>
        <end position="207"/>
    </location>
</feature>
<evidence type="ECO:0000256" key="4">
    <source>
        <dbReference type="ARBA" id="ARBA00022771"/>
    </source>
</evidence>
<evidence type="ECO:0000259" key="7">
    <source>
        <dbReference type="PROSITE" id="PS50089"/>
    </source>
</evidence>